<dbReference type="AlphaFoldDB" id="A0A8J5T3I3"/>
<proteinExistence type="predicted"/>
<evidence type="ECO:0000313" key="1">
    <source>
        <dbReference type="EMBL" id="KAG8066471.1"/>
    </source>
</evidence>
<comment type="caution">
    <text evidence="1">The sequence shown here is derived from an EMBL/GenBank/DDBJ whole genome shotgun (WGS) entry which is preliminary data.</text>
</comment>
<evidence type="ECO:0000313" key="2">
    <source>
        <dbReference type="Proteomes" id="UP000729402"/>
    </source>
</evidence>
<reference evidence="1" key="1">
    <citation type="journal article" date="2021" name="bioRxiv">
        <title>Whole Genome Assembly and Annotation of Northern Wild Rice, Zizania palustris L., Supports a Whole Genome Duplication in the Zizania Genus.</title>
        <authorList>
            <person name="Haas M."/>
            <person name="Kono T."/>
            <person name="Macchietto M."/>
            <person name="Millas R."/>
            <person name="McGilp L."/>
            <person name="Shao M."/>
            <person name="Duquette J."/>
            <person name="Hirsch C.N."/>
            <person name="Kimball J."/>
        </authorList>
    </citation>
    <scope>NUCLEOTIDE SEQUENCE</scope>
    <source>
        <tissue evidence="1">Fresh leaf tissue</tissue>
    </source>
</reference>
<sequence>MANGRGDGVRGSRRFADIFSSARRFPRDPNVLRYPVSPSTSTHAAAGGYPFRAKIPRRGLMLPCGAGAAFSCSSGSGSN</sequence>
<gene>
    <name evidence="1" type="ORF">GUJ93_ZPchr0004g38919</name>
</gene>
<keyword evidence="2" id="KW-1185">Reference proteome</keyword>
<name>A0A8J5T3I3_ZIZPA</name>
<accession>A0A8J5T3I3</accession>
<dbReference type="Proteomes" id="UP000729402">
    <property type="component" value="Unassembled WGS sequence"/>
</dbReference>
<organism evidence="1 2">
    <name type="scientific">Zizania palustris</name>
    <name type="common">Northern wild rice</name>
    <dbReference type="NCBI Taxonomy" id="103762"/>
    <lineage>
        <taxon>Eukaryota</taxon>
        <taxon>Viridiplantae</taxon>
        <taxon>Streptophyta</taxon>
        <taxon>Embryophyta</taxon>
        <taxon>Tracheophyta</taxon>
        <taxon>Spermatophyta</taxon>
        <taxon>Magnoliopsida</taxon>
        <taxon>Liliopsida</taxon>
        <taxon>Poales</taxon>
        <taxon>Poaceae</taxon>
        <taxon>BOP clade</taxon>
        <taxon>Oryzoideae</taxon>
        <taxon>Oryzeae</taxon>
        <taxon>Zizaniinae</taxon>
        <taxon>Zizania</taxon>
    </lineage>
</organism>
<protein>
    <submittedName>
        <fullName evidence="1">Uncharacterized protein</fullName>
    </submittedName>
</protein>
<reference evidence="1" key="2">
    <citation type="submission" date="2021-02" db="EMBL/GenBank/DDBJ databases">
        <authorList>
            <person name="Kimball J.A."/>
            <person name="Haas M.W."/>
            <person name="Macchietto M."/>
            <person name="Kono T."/>
            <person name="Duquette J."/>
            <person name="Shao M."/>
        </authorList>
    </citation>
    <scope>NUCLEOTIDE SEQUENCE</scope>
    <source>
        <tissue evidence="1">Fresh leaf tissue</tissue>
    </source>
</reference>
<dbReference type="EMBL" id="JAAALK010000285">
    <property type="protein sequence ID" value="KAG8066471.1"/>
    <property type="molecule type" value="Genomic_DNA"/>
</dbReference>